<protein>
    <submittedName>
        <fullName evidence="16">Phosphotriesterase-related protein</fullName>
    </submittedName>
</protein>
<keyword evidence="9 14" id="KW-1133">Transmembrane helix</keyword>
<evidence type="ECO:0000313" key="16">
    <source>
        <dbReference type="WBParaSite" id="PEQ_0001404201-mRNA-1"/>
    </source>
</evidence>
<evidence type="ECO:0000256" key="13">
    <source>
        <dbReference type="PROSITE-ProRule" id="PRU00679"/>
    </source>
</evidence>
<evidence type="ECO:0000256" key="6">
    <source>
        <dbReference type="ARBA" id="ARBA00022692"/>
    </source>
</evidence>
<dbReference type="Pfam" id="PF03611">
    <property type="entry name" value="EIIC-GAT"/>
    <property type="match status" value="2"/>
</dbReference>
<keyword evidence="3" id="KW-1003">Cell membrane</keyword>
<dbReference type="GO" id="GO:0005886">
    <property type="term" value="C:plasma membrane"/>
    <property type="evidence" value="ECO:0007669"/>
    <property type="project" value="UniProtKB-SubCell"/>
</dbReference>
<feature type="binding site" description="via carbamate group" evidence="12">
    <location>
        <position position="131"/>
    </location>
    <ligand>
        <name>Zn(2+)</name>
        <dbReference type="ChEBI" id="CHEBI:29105"/>
        <label>2</label>
    </ligand>
</feature>
<name>A0A914S6R8_PAREQ</name>
<dbReference type="InterPro" id="IPR001559">
    <property type="entry name" value="Phosphotriesterase"/>
</dbReference>
<comment type="subcellular location">
    <subcellularLocation>
        <location evidence="1">Cell membrane</location>
        <topology evidence="1">Multi-pass membrane protein</topology>
    </subcellularLocation>
</comment>
<accession>A0A914S6R8</accession>
<evidence type="ECO:0000256" key="10">
    <source>
        <dbReference type="ARBA" id="ARBA00023136"/>
    </source>
</evidence>
<dbReference type="GO" id="GO:0008270">
    <property type="term" value="F:zinc ion binding"/>
    <property type="evidence" value="ECO:0007669"/>
    <property type="project" value="InterPro"/>
</dbReference>
<evidence type="ECO:0000256" key="12">
    <source>
        <dbReference type="PIRSR" id="PIRSR601559-51"/>
    </source>
</evidence>
<keyword evidence="10 14" id="KW-0472">Membrane</keyword>
<keyword evidence="7 12" id="KW-0479">Metal-binding</keyword>
<feature type="binding site" description="via carbamate group" evidence="12">
    <location>
        <position position="131"/>
    </location>
    <ligand>
        <name>Zn(2+)</name>
        <dbReference type="ChEBI" id="CHEBI:29105"/>
        <label>1</label>
    </ligand>
</feature>
<feature type="binding site" evidence="12">
    <location>
        <position position="164"/>
    </location>
    <ligand>
        <name>Zn(2+)</name>
        <dbReference type="ChEBI" id="CHEBI:29105"/>
        <label>2</label>
    </ligand>
</feature>
<evidence type="ECO:0000256" key="4">
    <source>
        <dbReference type="ARBA" id="ARBA00022597"/>
    </source>
</evidence>
<evidence type="ECO:0000256" key="7">
    <source>
        <dbReference type="ARBA" id="ARBA00022723"/>
    </source>
</evidence>
<keyword evidence="2" id="KW-0813">Transport</keyword>
<feature type="transmembrane region" description="Helical" evidence="14">
    <location>
        <begin position="408"/>
        <end position="428"/>
    </location>
</feature>
<evidence type="ECO:0000256" key="3">
    <source>
        <dbReference type="ARBA" id="ARBA00022475"/>
    </source>
</evidence>
<feature type="binding site" evidence="12">
    <location>
        <position position="23"/>
    </location>
    <ligand>
        <name>Zn(2+)</name>
        <dbReference type="ChEBI" id="CHEBI:29105"/>
        <label>1</label>
    </ligand>
</feature>
<evidence type="ECO:0000256" key="5">
    <source>
        <dbReference type="ARBA" id="ARBA00022683"/>
    </source>
</evidence>
<dbReference type="PANTHER" id="PTHR10819">
    <property type="entry name" value="PHOSPHOTRIESTERASE-RELATED"/>
    <property type="match status" value="1"/>
</dbReference>
<feature type="binding site" evidence="12">
    <location>
        <position position="25"/>
    </location>
    <ligand>
        <name>Zn(2+)</name>
        <dbReference type="ChEBI" id="CHEBI:29105"/>
        <label>1</label>
    </ligand>
</feature>
<dbReference type="InterPro" id="IPR004703">
    <property type="entry name" value="PTS_sugar-sp_permease"/>
</dbReference>
<keyword evidence="6 14" id="KW-0812">Transmembrane</keyword>
<dbReference type="WBParaSite" id="PEQ_0001404201-mRNA-1">
    <property type="protein sequence ID" value="PEQ_0001404201-mRNA-1"/>
    <property type="gene ID" value="PEQ_0001404201"/>
</dbReference>
<feature type="binding site" evidence="12">
    <location>
        <position position="250"/>
    </location>
    <ligand>
        <name>Zn(2+)</name>
        <dbReference type="ChEBI" id="CHEBI:29105"/>
        <label>1</label>
    </ligand>
</feature>
<comment type="cofactor">
    <cofactor evidence="12">
        <name>a divalent metal cation</name>
        <dbReference type="ChEBI" id="CHEBI:60240"/>
    </cofactor>
    <text evidence="12">Binds 2 divalent metal cations per subunit.</text>
</comment>
<evidence type="ECO:0000256" key="9">
    <source>
        <dbReference type="ARBA" id="ARBA00022989"/>
    </source>
</evidence>
<feature type="transmembrane region" description="Helical" evidence="14">
    <location>
        <begin position="381"/>
        <end position="402"/>
    </location>
</feature>
<reference evidence="16" key="1">
    <citation type="submission" date="2022-11" db="UniProtKB">
        <authorList>
            <consortium name="WormBaseParasite"/>
        </authorList>
    </citation>
    <scope>IDENTIFICATION</scope>
</reference>
<feature type="transmembrane region" description="Helical" evidence="14">
    <location>
        <begin position="290"/>
        <end position="311"/>
    </location>
</feature>
<feature type="transmembrane region" description="Helical" evidence="14">
    <location>
        <begin position="331"/>
        <end position="347"/>
    </location>
</feature>
<dbReference type="SUPFAM" id="SSF51556">
    <property type="entry name" value="Metallo-dependent hydrolases"/>
    <property type="match status" value="1"/>
</dbReference>
<feature type="modified residue" description="N6-carboxylysine" evidence="11 13">
    <location>
        <position position="131"/>
    </location>
</feature>
<keyword evidence="8" id="KW-0378">Hydrolase</keyword>
<dbReference type="GO" id="GO:0016787">
    <property type="term" value="F:hydrolase activity"/>
    <property type="evidence" value="ECO:0007669"/>
    <property type="project" value="UniProtKB-KW"/>
</dbReference>
<evidence type="ECO:0000256" key="14">
    <source>
        <dbReference type="SAM" id="Phobius"/>
    </source>
</evidence>
<dbReference type="Gene3D" id="3.20.20.140">
    <property type="entry name" value="Metal-dependent hydrolases"/>
    <property type="match status" value="1"/>
</dbReference>
<evidence type="ECO:0000256" key="2">
    <source>
        <dbReference type="ARBA" id="ARBA00022448"/>
    </source>
</evidence>
<dbReference type="PROSITE" id="PS51347">
    <property type="entry name" value="PHOSPHOTRIESTERASE_2"/>
    <property type="match status" value="1"/>
</dbReference>
<keyword evidence="15" id="KW-1185">Reference proteome</keyword>
<proteinExistence type="inferred from homology"/>
<sequence>MEKFARTVLKDIVPEQLGVTDCHDHLIKNYGPEAYEHPDFVMLSHNATIKEMHEFINCGKKYGKRYGVNIVTMVTMDPPNVGRDVKRMLAIANELKGKANIIMATGFHKSAFYDKGPIVERNKNHKAGIIKVGTGYAAIDRLELKSIEIAARSSIMTGCPILVHTQLGTMAYEAAKHLIEFGANPKKIQLSHLNKNPDKYYYEKIIKELGVTLCFDGPDRVKYYPDSTLAENIKYLVDRGYQKNITLSLDAGRILYQKNYGIEKGFITLLGYIVMGRGAKDSLLGALKCVIGYILLTIGSGTLSAVAKPVFTAISKVGGSGQSFTGMSEKLVKNAVIAVDIAAVYGFCPNAVTFAFASGTIAQFLGTFVTIGLSMIPGLNIAVVIPLFITLFFNSGAIGPYANAAGGFKAVLIVPAIIGFIEIIVISLGL</sequence>
<feature type="binding site" evidence="12">
    <location>
        <position position="192"/>
    </location>
    <ligand>
        <name>Zn(2+)</name>
        <dbReference type="ChEBI" id="CHEBI:29105"/>
        <label>2</label>
    </ligand>
</feature>
<dbReference type="Pfam" id="PF02126">
    <property type="entry name" value="PTE"/>
    <property type="match status" value="1"/>
</dbReference>
<evidence type="ECO:0000313" key="15">
    <source>
        <dbReference type="Proteomes" id="UP000887564"/>
    </source>
</evidence>
<evidence type="ECO:0000256" key="8">
    <source>
        <dbReference type="ARBA" id="ARBA00022801"/>
    </source>
</evidence>
<dbReference type="PANTHER" id="PTHR10819:SF3">
    <property type="entry name" value="PHOSPHOTRIESTERASE-RELATED PROTEIN"/>
    <property type="match status" value="1"/>
</dbReference>
<dbReference type="Proteomes" id="UP000887564">
    <property type="component" value="Unplaced"/>
</dbReference>
<comment type="similarity">
    <text evidence="13">Belongs to the metallo-dependent hydrolases superfamily. Phosphotriesterase family.</text>
</comment>
<dbReference type="GO" id="GO:0009401">
    <property type="term" value="P:phosphoenolpyruvate-dependent sugar phosphotransferase system"/>
    <property type="evidence" value="ECO:0007669"/>
    <property type="project" value="UniProtKB-KW"/>
</dbReference>
<dbReference type="AlphaFoldDB" id="A0A914S6R8"/>
<organism evidence="15 16">
    <name type="scientific">Parascaris equorum</name>
    <name type="common">Equine roundworm</name>
    <dbReference type="NCBI Taxonomy" id="6256"/>
    <lineage>
        <taxon>Eukaryota</taxon>
        <taxon>Metazoa</taxon>
        <taxon>Ecdysozoa</taxon>
        <taxon>Nematoda</taxon>
        <taxon>Chromadorea</taxon>
        <taxon>Rhabditida</taxon>
        <taxon>Spirurina</taxon>
        <taxon>Ascaridomorpha</taxon>
        <taxon>Ascaridoidea</taxon>
        <taxon>Ascarididae</taxon>
        <taxon>Parascaris</taxon>
    </lineage>
</organism>
<keyword evidence="4" id="KW-0762">Sugar transport</keyword>
<dbReference type="InterPro" id="IPR032466">
    <property type="entry name" value="Metal_Hydrolase"/>
</dbReference>
<evidence type="ECO:0000256" key="1">
    <source>
        <dbReference type="ARBA" id="ARBA00004651"/>
    </source>
</evidence>
<evidence type="ECO:0000256" key="11">
    <source>
        <dbReference type="PIRSR" id="PIRSR601559-50"/>
    </source>
</evidence>
<keyword evidence="5" id="KW-0598">Phosphotransferase system</keyword>